<dbReference type="EMBL" id="JAAGNA010000037">
    <property type="protein sequence ID" value="NEC47173.1"/>
    <property type="molecule type" value="Genomic_DNA"/>
</dbReference>
<protein>
    <submittedName>
        <fullName evidence="1">Uncharacterized protein</fullName>
    </submittedName>
</protein>
<gene>
    <name evidence="1" type="ORF">G3I18_01015</name>
</gene>
<sequence>MATPRRLTLECSTCGGPHPHRLLSREEEAAAKRQLGLRATYDFWICENVVDTDTGAQCRTLRRWAATRPFPKPVKLLPPG</sequence>
<accession>A0A9X5CFR9</accession>
<proteinExistence type="predicted"/>
<dbReference type="AlphaFoldDB" id="A0A9X5CFR9"/>
<comment type="caution">
    <text evidence="1">The sequence shown here is derived from an EMBL/GenBank/DDBJ whole genome shotgun (WGS) entry which is preliminary data.</text>
</comment>
<keyword evidence="2" id="KW-1185">Reference proteome</keyword>
<evidence type="ECO:0000313" key="1">
    <source>
        <dbReference type="EMBL" id="NEC47173.1"/>
    </source>
</evidence>
<reference evidence="1 2" key="1">
    <citation type="submission" date="2020-01" db="EMBL/GenBank/DDBJ databases">
        <title>Insect and environment-associated Actinomycetes.</title>
        <authorList>
            <person name="Currrie C."/>
            <person name="Chevrette M."/>
            <person name="Carlson C."/>
            <person name="Stubbendieck R."/>
            <person name="Wendt-Pienkowski E."/>
        </authorList>
    </citation>
    <scope>NUCLEOTIDE SEQUENCE [LARGE SCALE GENOMIC DNA]</scope>
    <source>
        <strain evidence="1 2">SID8189</strain>
    </source>
</reference>
<organism evidence="1 2">
    <name type="scientific">Actinospica acidiphila</name>
    <dbReference type="NCBI Taxonomy" id="304899"/>
    <lineage>
        <taxon>Bacteria</taxon>
        <taxon>Bacillati</taxon>
        <taxon>Actinomycetota</taxon>
        <taxon>Actinomycetes</taxon>
        <taxon>Catenulisporales</taxon>
        <taxon>Actinospicaceae</taxon>
        <taxon>Actinospica</taxon>
    </lineage>
</organism>
<name>A0A9X5CFR9_9ACTN</name>
<dbReference type="Proteomes" id="UP000471745">
    <property type="component" value="Unassembled WGS sequence"/>
</dbReference>
<evidence type="ECO:0000313" key="2">
    <source>
        <dbReference type="Proteomes" id="UP000471745"/>
    </source>
</evidence>